<dbReference type="EMBL" id="JBHSZV010000013">
    <property type="protein sequence ID" value="MFC7061424.1"/>
    <property type="molecule type" value="Genomic_DNA"/>
</dbReference>
<name>A0ABW2EGI1_9BACI</name>
<organism evidence="4 5">
    <name type="scientific">Halobacillus seohaensis</name>
    <dbReference type="NCBI Taxonomy" id="447421"/>
    <lineage>
        <taxon>Bacteria</taxon>
        <taxon>Bacillati</taxon>
        <taxon>Bacillota</taxon>
        <taxon>Bacilli</taxon>
        <taxon>Bacillales</taxon>
        <taxon>Bacillaceae</taxon>
        <taxon>Halobacillus</taxon>
    </lineage>
</organism>
<evidence type="ECO:0000313" key="5">
    <source>
        <dbReference type="Proteomes" id="UP001596410"/>
    </source>
</evidence>
<keyword evidence="3" id="KW-0720">Serine protease</keyword>
<dbReference type="PRINTS" id="PR00834">
    <property type="entry name" value="PROTEASES2C"/>
</dbReference>
<evidence type="ECO:0000256" key="1">
    <source>
        <dbReference type="ARBA" id="ARBA00022670"/>
    </source>
</evidence>
<gene>
    <name evidence="4" type="ORF">ACFQIC_06065</name>
</gene>
<keyword evidence="1 4" id="KW-0645">Protease</keyword>
<dbReference type="Proteomes" id="UP001596410">
    <property type="component" value="Unassembled WGS sequence"/>
</dbReference>
<dbReference type="SUPFAM" id="SSF50494">
    <property type="entry name" value="Trypsin-like serine proteases"/>
    <property type="match status" value="1"/>
</dbReference>
<proteinExistence type="predicted"/>
<dbReference type="PANTHER" id="PTHR43343:SF3">
    <property type="entry name" value="PROTEASE DO-LIKE 8, CHLOROPLASTIC"/>
    <property type="match status" value="1"/>
</dbReference>
<dbReference type="Pfam" id="PF13365">
    <property type="entry name" value="Trypsin_2"/>
    <property type="match status" value="1"/>
</dbReference>
<reference evidence="5" key="1">
    <citation type="journal article" date="2019" name="Int. J. Syst. Evol. Microbiol.">
        <title>The Global Catalogue of Microorganisms (GCM) 10K type strain sequencing project: providing services to taxonomists for standard genome sequencing and annotation.</title>
        <authorList>
            <consortium name="The Broad Institute Genomics Platform"/>
            <consortium name="The Broad Institute Genome Sequencing Center for Infectious Disease"/>
            <person name="Wu L."/>
            <person name="Ma J."/>
        </authorList>
    </citation>
    <scope>NUCLEOTIDE SEQUENCE [LARGE SCALE GENOMIC DNA]</scope>
    <source>
        <strain evidence="5">CGMCC 4.1621</strain>
    </source>
</reference>
<dbReference type="InterPro" id="IPR001940">
    <property type="entry name" value="Peptidase_S1C"/>
</dbReference>
<accession>A0ABW2EGI1</accession>
<evidence type="ECO:0000256" key="2">
    <source>
        <dbReference type="ARBA" id="ARBA00022801"/>
    </source>
</evidence>
<keyword evidence="5" id="KW-1185">Reference proteome</keyword>
<protein>
    <submittedName>
        <fullName evidence="4">S1C family serine protease</fullName>
        <ecNumber evidence="4">3.4.21.-</ecNumber>
    </submittedName>
</protein>
<dbReference type="Gene3D" id="2.40.10.120">
    <property type="match status" value="1"/>
</dbReference>
<dbReference type="InterPro" id="IPR051201">
    <property type="entry name" value="Chloro_Bact_Ser_Proteases"/>
</dbReference>
<evidence type="ECO:0000256" key="3">
    <source>
        <dbReference type="ARBA" id="ARBA00022825"/>
    </source>
</evidence>
<keyword evidence="2 4" id="KW-0378">Hydrolase</keyword>
<evidence type="ECO:0000313" key="4">
    <source>
        <dbReference type="EMBL" id="MFC7061424.1"/>
    </source>
</evidence>
<dbReference type="InterPro" id="IPR009003">
    <property type="entry name" value="Peptidase_S1_PA"/>
</dbReference>
<dbReference type="GO" id="GO:0006508">
    <property type="term" value="P:proteolysis"/>
    <property type="evidence" value="ECO:0007669"/>
    <property type="project" value="UniProtKB-KW"/>
</dbReference>
<dbReference type="PANTHER" id="PTHR43343">
    <property type="entry name" value="PEPTIDASE S12"/>
    <property type="match status" value="1"/>
</dbReference>
<comment type="caution">
    <text evidence="4">The sequence shown here is derived from an EMBL/GenBank/DDBJ whole genome shotgun (WGS) entry which is preliminary data.</text>
</comment>
<dbReference type="EC" id="3.4.21.-" evidence="4"/>
<dbReference type="RefSeq" id="WP_204711033.1">
    <property type="nucleotide sequence ID" value="NZ_JBHSZV010000013.1"/>
</dbReference>
<sequence>MKRTWMTSLLITAVFILLGIGGMIFVQQKIPSQLEAVSILDQPVPEEEGEPVNKSNQEIIYESQKLVVQIELDNGTIGSGFLYNDQGDVITNAHVVANAEEVNIVTVDSKEMTGKVIGISRSTDIAVVRVPELAEQEPLSIQEKDNAPLLTEVLALGSPLGLQNTVTRGEISGLDRNFELTPFRYENVYQISAPISPGNSGGPLLNGETGEVIGINSAKLGEESIGFSIPVSNILPIVRKWSKSPMDDLPEFPELENGAEVSNQQTDADQATYLIQYFYDSINQGDFVAAYSLLGSDWQESTGYEQFREGYYNTLSVSLDNTVADPEGEEIQVTAIITAEETVDGEVEIKKYKLEYVVAYENDQMMILSGKGEEME</sequence>
<dbReference type="GO" id="GO:0008233">
    <property type="term" value="F:peptidase activity"/>
    <property type="evidence" value="ECO:0007669"/>
    <property type="project" value="UniProtKB-KW"/>
</dbReference>